<dbReference type="PANTHER" id="PTHR43883">
    <property type="entry name" value="SLR0207 PROTEIN"/>
    <property type="match status" value="1"/>
</dbReference>
<evidence type="ECO:0000313" key="3">
    <source>
        <dbReference type="Proteomes" id="UP000548476"/>
    </source>
</evidence>
<keyword evidence="2" id="KW-0808">Transferase</keyword>
<gene>
    <name evidence="2" type="ORF">HNR73_002570</name>
</gene>
<proteinExistence type="predicted"/>
<dbReference type="EMBL" id="JACHGT010000005">
    <property type="protein sequence ID" value="MBB6034716.1"/>
    <property type="molecule type" value="Genomic_DNA"/>
</dbReference>
<dbReference type="PANTHER" id="PTHR43883:SF1">
    <property type="entry name" value="GLUCONOKINASE"/>
    <property type="match status" value="1"/>
</dbReference>
<dbReference type="Proteomes" id="UP000548476">
    <property type="component" value="Unassembled WGS sequence"/>
</dbReference>
<keyword evidence="3" id="KW-1185">Reference proteome</keyword>
<dbReference type="SUPFAM" id="SSF52540">
    <property type="entry name" value="P-loop containing nucleoside triphosphate hydrolases"/>
    <property type="match status" value="1"/>
</dbReference>
<name>A0A841FEL9_9ACTN</name>
<feature type="domain" description="RNA ligase" evidence="1">
    <location>
        <begin position="32"/>
        <end position="181"/>
    </location>
</feature>
<evidence type="ECO:0000259" key="1">
    <source>
        <dbReference type="Pfam" id="PF09414"/>
    </source>
</evidence>
<keyword evidence="2" id="KW-0418">Kinase</keyword>
<dbReference type="SUPFAM" id="SSF56091">
    <property type="entry name" value="DNA ligase/mRNA capping enzyme, catalytic domain"/>
    <property type="match status" value="1"/>
</dbReference>
<protein>
    <submittedName>
        <fullName evidence="2">Putative kinase</fullName>
    </submittedName>
</protein>
<reference evidence="2 3" key="1">
    <citation type="submission" date="2020-08" db="EMBL/GenBank/DDBJ databases">
        <title>Genomic Encyclopedia of Type Strains, Phase IV (KMG-IV): sequencing the most valuable type-strain genomes for metagenomic binning, comparative biology and taxonomic classification.</title>
        <authorList>
            <person name="Goeker M."/>
        </authorList>
    </citation>
    <scope>NUCLEOTIDE SEQUENCE [LARGE SCALE GENOMIC DNA]</scope>
    <source>
        <strain evidence="2 3">YIM 65646</strain>
    </source>
</reference>
<comment type="caution">
    <text evidence="2">The sequence shown here is derived from an EMBL/GenBank/DDBJ whole genome shotgun (WGS) entry which is preliminary data.</text>
</comment>
<dbReference type="Pfam" id="PF13671">
    <property type="entry name" value="AAA_33"/>
    <property type="match status" value="1"/>
</dbReference>
<dbReference type="GO" id="GO:0016301">
    <property type="term" value="F:kinase activity"/>
    <property type="evidence" value="ECO:0007669"/>
    <property type="project" value="UniProtKB-KW"/>
</dbReference>
<dbReference type="Pfam" id="PF09414">
    <property type="entry name" value="RNA_ligase"/>
    <property type="match status" value="1"/>
</dbReference>
<dbReference type="InterPro" id="IPR021122">
    <property type="entry name" value="RNA_ligase_dom_REL/Rnl2"/>
</dbReference>
<sequence length="556" mass="59958">MRVSYPRTPHLPWSPGFTADDLRTGVVALGGREVVVTEKLDGENTTLYRDGLHARSLDSGHHPSRARVKALHGRVGRLIPEGWRVCGENMYARHSLAYDDLDGHFYAFSVWDGDTCLGWDATAGFARGLGLPVPRVLYRGPYDERFLRRLRLDTERVEGYVVRDAAAFTLGEFGERMAKWVRARHVRTDTHWMHATVVPNGLGPAAALWEVRSGGKPDVAALAALTGLGVEHADAAVEAAARLGDRTGDARLSGVLAALAHDRPRARLAAELASRVGVGLARRVADLVGLRPRLSDPPDHVALSDERRRAGLLRMSASADLGVLHAVAMAVAPGEEVEWSAVHAAELPLARPVHDGLTGDADVVARRWGEARDAFADGRIRTAEEAGALTWRWRDGGFPRVVITVGPSGSGKSRFAETVAADEVLSLDALRVARGSRADQRDNAAVHREGLARLGAALSGKRTVVWDATALNAHQRASVHAVAARRDALVTHAVFLVDAGELARRNDARENRVPPGVLDAQLARFSPPYPGETHRTWYVAPDGSIADTAGAPDAHQ</sequence>
<accession>A0A841FEL9</accession>
<organism evidence="2 3">
    <name type="scientific">Phytomonospora endophytica</name>
    <dbReference type="NCBI Taxonomy" id="714109"/>
    <lineage>
        <taxon>Bacteria</taxon>
        <taxon>Bacillati</taxon>
        <taxon>Actinomycetota</taxon>
        <taxon>Actinomycetes</taxon>
        <taxon>Micromonosporales</taxon>
        <taxon>Micromonosporaceae</taxon>
        <taxon>Phytomonospora</taxon>
    </lineage>
</organism>
<dbReference type="Gene3D" id="3.30.470.30">
    <property type="entry name" value="DNA ligase/mRNA capping enzyme"/>
    <property type="match status" value="1"/>
</dbReference>
<dbReference type="Gene3D" id="3.40.50.300">
    <property type="entry name" value="P-loop containing nucleotide triphosphate hydrolases"/>
    <property type="match status" value="1"/>
</dbReference>
<dbReference type="InterPro" id="IPR052732">
    <property type="entry name" value="Cell-binding_unc_protein"/>
</dbReference>
<dbReference type="AlphaFoldDB" id="A0A841FEL9"/>
<dbReference type="InterPro" id="IPR027417">
    <property type="entry name" value="P-loop_NTPase"/>
</dbReference>
<dbReference type="RefSeq" id="WP_184787586.1">
    <property type="nucleotide sequence ID" value="NZ_BONT01000068.1"/>
</dbReference>
<evidence type="ECO:0000313" key="2">
    <source>
        <dbReference type="EMBL" id="MBB6034716.1"/>
    </source>
</evidence>